<organism evidence="3 4">
    <name type="scientific">Haloarcula saliterrae</name>
    <dbReference type="NCBI Taxonomy" id="2950534"/>
    <lineage>
        <taxon>Archaea</taxon>
        <taxon>Methanobacteriati</taxon>
        <taxon>Methanobacteriota</taxon>
        <taxon>Stenosarchaea group</taxon>
        <taxon>Halobacteria</taxon>
        <taxon>Halobacteriales</taxon>
        <taxon>Haloarculaceae</taxon>
        <taxon>Haloarcula</taxon>
    </lineage>
</organism>
<comment type="caution">
    <text evidence="3">The sequence shown here is derived from an EMBL/GenBank/DDBJ whole genome shotgun (WGS) entry which is preliminary data.</text>
</comment>
<accession>A0ABU2FFZ3</accession>
<feature type="transmembrane region" description="Helical" evidence="2">
    <location>
        <begin position="46"/>
        <end position="65"/>
    </location>
</feature>
<protein>
    <submittedName>
        <fullName evidence="3">Uncharacterized protein</fullName>
    </submittedName>
</protein>
<keyword evidence="2" id="KW-0472">Membrane</keyword>
<feature type="compositionally biased region" description="Acidic residues" evidence="1">
    <location>
        <begin position="97"/>
        <end position="137"/>
    </location>
</feature>
<reference evidence="3 4" key="1">
    <citation type="submission" date="2022-06" db="EMBL/GenBank/DDBJ databases">
        <title>Haloarcula sp. a new haloarchaeum isolate from saline soil.</title>
        <authorList>
            <person name="Strakova D."/>
            <person name="Galisteo C."/>
            <person name="Sanchez-Porro C."/>
            <person name="Ventosa A."/>
        </authorList>
    </citation>
    <scope>NUCLEOTIDE SEQUENCE [LARGE SCALE GENOMIC DNA]</scope>
    <source>
        <strain evidence="3 4">S1CR25-12</strain>
    </source>
</reference>
<feature type="region of interest" description="Disordered" evidence="1">
    <location>
        <begin position="75"/>
        <end position="137"/>
    </location>
</feature>
<evidence type="ECO:0000256" key="2">
    <source>
        <dbReference type="SAM" id="Phobius"/>
    </source>
</evidence>
<feature type="transmembrane region" description="Helical" evidence="2">
    <location>
        <begin position="21"/>
        <end position="40"/>
    </location>
</feature>
<sequence>MAPVPIAMQWLRGFWEYYRGYTRSAVHAAAAAALTIFGLLIFIDPIFAVLAIGSYIFPPIVLYVFGTDVGTDSKQPDLIAASAGSDTGSHSGSGGDSDSDNGDTDSDSDDGDTDSDTDGTDTDSDTDGTDTDTDTDG</sequence>
<dbReference type="Proteomes" id="UP001259659">
    <property type="component" value="Unassembled WGS sequence"/>
</dbReference>
<proteinExistence type="predicted"/>
<dbReference type="EMBL" id="JAMQON010000005">
    <property type="protein sequence ID" value="MDS0261157.1"/>
    <property type="molecule type" value="Genomic_DNA"/>
</dbReference>
<evidence type="ECO:0000256" key="1">
    <source>
        <dbReference type="SAM" id="MobiDB-lite"/>
    </source>
</evidence>
<keyword evidence="4" id="KW-1185">Reference proteome</keyword>
<evidence type="ECO:0000313" key="3">
    <source>
        <dbReference type="EMBL" id="MDS0261157.1"/>
    </source>
</evidence>
<evidence type="ECO:0000313" key="4">
    <source>
        <dbReference type="Proteomes" id="UP001259659"/>
    </source>
</evidence>
<dbReference type="RefSeq" id="WP_310920963.1">
    <property type="nucleotide sequence ID" value="NZ_JAMQON010000005.1"/>
</dbReference>
<name>A0ABU2FFZ3_9EURY</name>
<keyword evidence="2" id="KW-1133">Transmembrane helix</keyword>
<gene>
    <name evidence="3" type="ORF">NDI56_17290</name>
</gene>
<keyword evidence="2" id="KW-0812">Transmembrane</keyword>